<dbReference type="GO" id="GO:0000981">
    <property type="term" value="F:DNA-binding transcription factor activity, RNA polymerase II-specific"/>
    <property type="evidence" value="ECO:0007669"/>
    <property type="project" value="InterPro"/>
</dbReference>
<evidence type="ECO:0000256" key="3">
    <source>
        <dbReference type="SAM" id="MobiDB-lite"/>
    </source>
</evidence>
<feature type="region of interest" description="Disordered" evidence="3">
    <location>
        <begin position="1"/>
        <end position="32"/>
    </location>
</feature>
<dbReference type="EMBL" id="JARJLG010000040">
    <property type="protein sequence ID" value="KAJ7763549.1"/>
    <property type="molecule type" value="Genomic_DNA"/>
</dbReference>
<dbReference type="Gene3D" id="4.10.240.10">
    <property type="entry name" value="Zn(2)-C6 fungal-type DNA-binding domain"/>
    <property type="match status" value="1"/>
</dbReference>
<dbReference type="AlphaFoldDB" id="A0AAD7NIJ2"/>
<dbReference type="SMART" id="SM00066">
    <property type="entry name" value="GAL4"/>
    <property type="match status" value="1"/>
</dbReference>
<feature type="compositionally biased region" description="Low complexity" evidence="3">
    <location>
        <begin position="117"/>
        <end position="130"/>
    </location>
</feature>
<protein>
    <recommendedName>
        <fullName evidence="4">Zn(2)-C6 fungal-type domain-containing protein</fullName>
    </recommendedName>
</protein>
<comment type="caution">
    <text evidence="5">The sequence shown here is derived from an EMBL/GenBank/DDBJ whole genome shotgun (WGS) entry which is preliminary data.</text>
</comment>
<evidence type="ECO:0000313" key="5">
    <source>
        <dbReference type="EMBL" id="KAJ7763549.1"/>
    </source>
</evidence>
<dbReference type="CDD" id="cd00067">
    <property type="entry name" value="GAL4"/>
    <property type="match status" value="1"/>
</dbReference>
<dbReference type="PROSITE" id="PS50048">
    <property type="entry name" value="ZN2_CY6_FUNGAL_2"/>
    <property type="match status" value="1"/>
</dbReference>
<dbReference type="Proteomes" id="UP001215280">
    <property type="component" value="Unassembled WGS sequence"/>
</dbReference>
<dbReference type="Pfam" id="PF00172">
    <property type="entry name" value="Zn_clus"/>
    <property type="match status" value="1"/>
</dbReference>
<accession>A0AAD7NIJ2</accession>
<dbReference type="GO" id="GO:0005634">
    <property type="term" value="C:nucleus"/>
    <property type="evidence" value="ECO:0007669"/>
    <property type="project" value="UniProtKB-SubCell"/>
</dbReference>
<feature type="domain" description="Zn(2)-C6 fungal-type" evidence="4">
    <location>
        <begin position="33"/>
        <end position="64"/>
    </location>
</feature>
<evidence type="ECO:0000256" key="1">
    <source>
        <dbReference type="ARBA" id="ARBA00004123"/>
    </source>
</evidence>
<evidence type="ECO:0000313" key="6">
    <source>
        <dbReference type="Proteomes" id="UP001215280"/>
    </source>
</evidence>
<dbReference type="SUPFAM" id="SSF57701">
    <property type="entry name" value="Zn2/Cys6 DNA-binding domain"/>
    <property type="match status" value="1"/>
</dbReference>
<evidence type="ECO:0000256" key="2">
    <source>
        <dbReference type="ARBA" id="ARBA00023242"/>
    </source>
</evidence>
<keyword evidence="2" id="KW-0539">Nucleus</keyword>
<dbReference type="InterPro" id="IPR050613">
    <property type="entry name" value="Sec_Metabolite_Reg"/>
</dbReference>
<feature type="compositionally biased region" description="Pro residues" evidence="3">
    <location>
        <begin position="136"/>
        <end position="145"/>
    </location>
</feature>
<dbReference type="InterPro" id="IPR001138">
    <property type="entry name" value="Zn2Cys6_DnaBD"/>
</dbReference>
<organism evidence="5 6">
    <name type="scientific">Mycena maculata</name>
    <dbReference type="NCBI Taxonomy" id="230809"/>
    <lineage>
        <taxon>Eukaryota</taxon>
        <taxon>Fungi</taxon>
        <taxon>Dikarya</taxon>
        <taxon>Basidiomycota</taxon>
        <taxon>Agaricomycotina</taxon>
        <taxon>Agaricomycetes</taxon>
        <taxon>Agaricomycetidae</taxon>
        <taxon>Agaricales</taxon>
        <taxon>Marasmiineae</taxon>
        <taxon>Mycenaceae</taxon>
        <taxon>Mycena</taxon>
    </lineage>
</organism>
<sequence length="304" mass="33329">MSGASQCPKSDSKTPSPTNGDHRKRRRNRLTQSCLNCHATKRMCDRKRPCSRCSQLGLTGNCVYETDDPSSQDKQDEGNRLMGRIAELEGVIRELKNKPHPRWLAEQDRISSDSDGIHPSPPSSGGTSPPVWAFPSSPPSKPSGVPPLFSSQTSAPCSSYANDTMESLLAAYTGLTDHMYIRRGGDCGCLNEVACYSVVLDLSLRLRKTADVLARSPSHAITSGCALSTRISELDTLVKRLLLNVPNRSAIRSGVCRGMGPDNSTFQPDIFNHNYENNDTNVTWDLGDLSAQNEDLMSWVPTRM</sequence>
<feature type="region of interest" description="Disordered" evidence="3">
    <location>
        <begin position="110"/>
        <end position="150"/>
    </location>
</feature>
<name>A0AAD7NIJ2_9AGAR</name>
<keyword evidence="6" id="KW-1185">Reference proteome</keyword>
<dbReference type="PANTHER" id="PTHR31001">
    <property type="entry name" value="UNCHARACTERIZED TRANSCRIPTIONAL REGULATORY PROTEIN"/>
    <property type="match status" value="1"/>
</dbReference>
<comment type="subcellular location">
    <subcellularLocation>
        <location evidence="1">Nucleus</location>
    </subcellularLocation>
</comment>
<dbReference type="PANTHER" id="PTHR31001:SF81">
    <property type="entry name" value="ZN(II)2CYS6 TRANSCRIPTION FACTOR"/>
    <property type="match status" value="1"/>
</dbReference>
<dbReference type="PROSITE" id="PS00463">
    <property type="entry name" value="ZN2_CY6_FUNGAL_1"/>
    <property type="match status" value="1"/>
</dbReference>
<feature type="compositionally biased region" description="Polar residues" evidence="3">
    <location>
        <begin position="1"/>
        <end position="19"/>
    </location>
</feature>
<evidence type="ECO:0000259" key="4">
    <source>
        <dbReference type="PROSITE" id="PS50048"/>
    </source>
</evidence>
<proteinExistence type="predicted"/>
<dbReference type="GO" id="GO:0008270">
    <property type="term" value="F:zinc ion binding"/>
    <property type="evidence" value="ECO:0007669"/>
    <property type="project" value="InterPro"/>
</dbReference>
<reference evidence="5" key="1">
    <citation type="submission" date="2023-03" db="EMBL/GenBank/DDBJ databases">
        <title>Massive genome expansion in bonnet fungi (Mycena s.s.) driven by repeated elements and novel gene families across ecological guilds.</title>
        <authorList>
            <consortium name="Lawrence Berkeley National Laboratory"/>
            <person name="Harder C.B."/>
            <person name="Miyauchi S."/>
            <person name="Viragh M."/>
            <person name="Kuo A."/>
            <person name="Thoen E."/>
            <person name="Andreopoulos B."/>
            <person name="Lu D."/>
            <person name="Skrede I."/>
            <person name="Drula E."/>
            <person name="Henrissat B."/>
            <person name="Morin E."/>
            <person name="Kohler A."/>
            <person name="Barry K."/>
            <person name="LaButti K."/>
            <person name="Morin E."/>
            <person name="Salamov A."/>
            <person name="Lipzen A."/>
            <person name="Mereny Z."/>
            <person name="Hegedus B."/>
            <person name="Baldrian P."/>
            <person name="Stursova M."/>
            <person name="Weitz H."/>
            <person name="Taylor A."/>
            <person name="Grigoriev I.V."/>
            <person name="Nagy L.G."/>
            <person name="Martin F."/>
            <person name="Kauserud H."/>
        </authorList>
    </citation>
    <scope>NUCLEOTIDE SEQUENCE</scope>
    <source>
        <strain evidence="5">CBHHK188m</strain>
    </source>
</reference>
<dbReference type="InterPro" id="IPR036864">
    <property type="entry name" value="Zn2-C6_fun-type_DNA-bd_sf"/>
</dbReference>
<gene>
    <name evidence="5" type="ORF">DFH07DRAFT_395358</name>
</gene>